<feature type="domain" description="Orotidine 5'-phosphate decarboxylase" evidence="3">
    <location>
        <begin position="18"/>
        <end position="229"/>
    </location>
</feature>
<dbReference type="InterPro" id="IPR001754">
    <property type="entry name" value="OMPdeCOase_dom"/>
</dbReference>
<reference evidence="4" key="1">
    <citation type="submission" date="2020-12" db="EMBL/GenBank/DDBJ databases">
        <title>Leucobacter sp. CAS1, isolated from Chromium sludge.</title>
        <authorList>
            <person name="Xu Z."/>
        </authorList>
    </citation>
    <scope>NUCLEOTIDE SEQUENCE</scope>
    <source>
        <strain evidence="4">CSA1</strain>
    </source>
</reference>
<organism evidence="4 5">
    <name type="scientific">Leucobacter chromiisoli</name>
    <dbReference type="NCBI Taxonomy" id="2796471"/>
    <lineage>
        <taxon>Bacteria</taxon>
        <taxon>Bacillati</taxon>
        <taxon>Actinomycetota</taxon>
        <taxon>Actinomycetes</taxon>
        <taxon>Micrococcales</taxon>
        <taxon>Microbacteriaceae</taxon>
        <taxon>Leucobacter</taxon>
    </lineage>
</organism>
<comment type="caution">
    <text evidence="4">The sequence shown here is derived from an EMBL/GenBank/DDBJ whole genome shotgun (WGS) entry which is preliminary data.</text>
</comment>
<dbReference type="Proteomes" id="UP000608530">
    <property type="component" value="Unassembled WGS sequence"/>
</dbReference>
<evidence type="ECO:0000259" key="3">
    <source>
        <dbReference type="SMART" id="SM00934"/>
    </source>
</evidence>
<feature type="region of interest" description="Disordered" evidence="2">
    <location>
        <begin position="131"/>
        <end position="151"/>
    </location>
</feature>
<dbReference type="EMBL" id="JAEHOH010000010">
    <property type="protein sequence ID" value="MBK0419052.1"/>
    <property type="molecule type" value="Genomic_DNA"/>
</dbReference>
<dbReference type="InterPro" id="IPR013785">
    <property type="entry name" value="Aldolase_TIM"/>
</dbReference>
<dbReference type="Pfam" id="PF00215">
    <property type="entry name" value="OMPdecase"/>
    <property type="match status" value="1"/>
</dbReference>
<sequence>MNTQPTITDPSVAASRPQLQLAIDAPEHLALIPRLRRWFDIIEVGTPVLKRFGLSAITTARELGRGIPVLADTKTVDGGALEAEMVGASGASMMTVVAHAAPATRRVTREVAARYGVTVVYDTILDGEFPAESLRDDRDGGGPDSGGPGAGEEIWLALHNASDARLAGQGDDAHIERVGARRRAGFRVSLAGGIGRDNLSRVLTNPPEVIVIGSSVTGASRPEEEAEWIAAQIATERG</sequence>
<dbReference type="SMART" id="SM00934">
    <property type="entry name" value="OMPdecase"/>
    <property type="match status" value="1"/>
</dbReference>
<dbReference type="GO" id="GO:0033982">
    <property type="term" value="F:3-dehydro-L-gulonate-6-phosphate decarboxylase activity"/>
    <property type="evidence" value="ECO:0007669"/>
    <property type="project" value="TreeGrafter"/>
</dbReference>
<protein>
    <submittedName>
        <fullName evidence="4">Orotidine 5'-phosphate decarboxylase</fullName>
    </submittedName>
</protein>
<keyword evidence="5" id="KW-1185">Reference proteome</keyword>
<dbReference type="PANTHER" id="PTHR35039">
    <property type="entry name" value="3-KETO-L-GULONATE-6-PHOSPHATE DECARBOXYLASE SGBH-RELATED"/>
    <property type="match status" value="1"/>
</dbReference>
<dbReference type="PANTHER" id="PTHR35039:SF3">
    <property type="entry name" value="3-KETO-L-GULONATE-6-PHOSPHATE DECARBOXYLASE SGBH-RELATED"/>
    <property type="match status" value="1"/>
</dbReference>
<dbReference type="InterPro" id="IPR011060">
    <property type="entry name" value="RibuloseP-bd_barrel"/>
</dbReference>
<dbReference type="GO" id="GO:0004590">
    <property type="term" value="F:orotidine-5'-phosphate decarboxylase activity"/>
    <property type="evidence" value="ECO:0007669"/>
    <property type="project" value="InterPro"/>
</dbReference>
<dbReference type="SUPFAM" id="SSF51366">
    <property type="entry name" value="Ribulose-phoshate binding barrel"/>
    <property type="match status" value="1"/>
</dbReference>
<keyword evidence="1" id="KW-0456">Lyase</keyword>
<accession>A0A934Q923</accession>
<dbReference type="AlphaFoldDB" id="A0A934Q923"/>
<dbReference type="Gene3D" id="3.20.20.70">
    <property type="entry name" value="Aldolase class I"/>
    <property type="match status" value="1"/>
</dbReference>
<evidence type="ECO:0000256" key="2">
    <source>
        <dbReference type="SAM" id="MobiDB-lite"/>
    </source>
</evidence>
<evidence type="ECO:0000313" key="5">
    <source>
        <dbReference type="Proteomes" id="UP000608530"/>
    </source>
</evidence>
<evidence type="ECO:0000313" key="4">
    <source>
        <dbReference type="EMBL" id="MBK0419052.1"/>
    </source>
</evidence>
<dbReference type="GO" id="GO:0019854">
    <property type="term" value="P:L-ascorbic acid catabolic process"/>
    <property type="evidence" value="ECO:0007669"/>
    <property type="project" value="TreeGrafter"/>
</dbReference>
<dbReference type="RefSeq" id="WP_200115191.1">
    <property type="nucleotide sequence ID" value="NZ_JAEHOH010000010.1"/>
</dbReference>
<dbReference type="GO" id="GO:0006207">
    <property type="term" value="P:'de novo' pyrimidine nucleobase biosynthetic process"/>
    <property type="evidence" value="ECO:0007669"/>
    <property type="project" value="InterPro"/>
</dbReference>
<evidence type="ECO:0000256" key="1">
    <source>
        <dbReference type="ARBA" id="ARBA00023239"/>
    </source>
</evidence>
<name>A0A934Q923_9MICO</name>
<proteinExistence type="predicted"/>
<gene>
    <name evidence="4" type="ORF">JD276_08385</name>
</gene>